<gene>
    <name evidence="3" type="ORF">GWK15_19365</name>
    <name evidence="2" type="ORF">GXW75_18670</name>
</gene>
<keyword evidence="4" id="KW-1185">Reference proteome</keyword>
<evidence type="ECO:0000313" key="3">
    <source>
        <dbReference type="EMBL" id="NKE19124.1"/>
    </source>
</evidence>
<accession>A0A9X9WLS6</accession>
<keyword evidence="1" id="KW-0472">Membrane</keyword>
<name>A0A9X9WLS6_9PROT</name>
<feature type="transmembrane region" description="Helical" evidence="1">
    <location>
        <begin position="24"/>
        <end position="44"/>
    </location>
</feature>
<protein>
    <submittedName>
        <fullName evidence="2">Uncharacterized protein</fullName>
    </submittedName>
</protein>
<reference evidence="3 4" key="2">
    <citation type="submission" date="2020-02" db="EMBL/GenBank/DDBJ databases">
        <authorList>
            <person name="Sun Q."/>
            <person name="Inoue M."/>
        </authorList>
    </citation>
    <scope>NUCLEOTIDE SEQUENCE [LARGE SCALE GENOMIC DNA]</scope>
    <source>
        <strain evidence="3 4">KCTC 22478</strain>
    </source>
</reference>
<dbReference type="RefSeq" id="WP_168043022.1">
    <property type="nucleotide sequence ID" value="NZ_JAAEDK010000049.1"/>
</dbReference>
<dbReference type="Proteomes" id="UP001138708">
    <property type="component" value="Unassembled WGS sequence"/>
</dbReference>
<keyword evidence="1" id="KW-1133">Transmembrane helix</keyword>
<dbReference type="EMBL" id="JAAVUP010000007">
    <property type="protein sequence ID" value="NKE19124.1"/>
    <property type="molecule type" value="Genomic_DNA"/>
</dbReference>
<evidence type="ECO:0000313" key="5">
    <source>
        <dbReference type="Proteomes" id="UP001138708"/>
    </source>
</evidence>
<organism evidence="2 5">
    <name type="scientific">Neoroseomonas oryzicola</name>
    <dbReference type="NCBI Taxonomy" id="535904"/>
    <lineage>
        <taxon>Bacteria</taxon>
        <taxon>Pseudomonadati</taxon>
        <taxon>Pseudomonadota</taxon>
        <taxon>Alphaproteobacteria</taxon>
        <taxon>Acetobacterales</taxon>
        <taxon>Acetobacteraceae</taxon>
        <taxon>Neoroseomonas</taxon>
    </lineage>
</organism>
<evidence type="ECO:0000313" key="2">
    <source>
        <dbReference type="EMBL" id="MBR0661286.1"/>
    </source>
</evidence>
<dbReference type="Proteomes" id="UP000746741">
    <property type="component" value="Unassembled WGS sequence"/>
</dbReference>
<reference evidence="2" key="3">
    <citation type="journal article" date="2021" name="Syst. Appl. Microbiol.">
        <title>Roseomonas hellenica sp. nov., isolated from roots of wild-growing Alkanna tinctoria.</title>
        <authorList>
            <person name="Rat A."/>
            <person name="Naranjo H.D."/>
            <person name="Lebbe L."/>
            <person name="Cnockaert M."/>
            <person name="Krigas N."/>
            <person name="Grigoriadou K."/>
            <person name="Maloupa E."/>
            <person name="Willems A."/>
        </authorList>
    </citation>
    <scope>NUCLEOTIDE SEQUENCE</scope>
    <source>
        <strain evidence="2">LMG 31161</strain>
    </source>
</reference>
<evidence type="ECO:0000313" key="4">
    <source>
        <dbReference type="Proteomes" id="UP000746741"/>
    </source>
</evidence>
<dbReference type="AlphaFoldDB" id="A0A9X9WLS6"/>
<reference evidence="2" key="1">
    <citation type="submission" date="2020-01" db="EMBL/GenBank/DDBJ databases">
        <authorList>
            <person name="Rat A."/>
        </authorList>
    </citation>
    <scope>NUCLEOTIDE SEQUENCE</scope>
    <source>
        <strain evidence="2">LMG 31161</strain>
    </source>
</reference>
<sequence>MDPVLRILVQAAQWLRHPPSRTRLRIMVVVIAGAIALVAIERFVGWPDWARVDRGARPVMTRP</sequence>
<keyword evidence="1" id="KW-0812">Transmembrane</keyword>
<proteinExistence type="predicted"/>
<dbReference type="EMBL" id="JAAEDK010000049">
    <property type="protein sequence ID" value="MBR0661286.1"/>
    <property type="molecule type" value="Genomic_DNA"/>
</dbReference>
<evidence type="ECO:0000256" key="1">
    <source>
        <dbReference type="SAM" id="Phobius"/>
    </source>
</evidence>
<comment type="caution">
    <text evidence="2">The sequence shown here is derived from an EMBL/GenBank/DDBJ whole genome shotgun (WGS) entry which is preliminary data.</text>
</comment>